<reference evidence="3 4" key="1">
    <citation type="journal article" date="2019" name="Sci. Rep.">
        <title>Nanopore sequencing improves the draft genome of the human pathogenic amoeba Naegleria fowleri.</title>
        <authorList>
            <person name="Liechti N."/>
            <person name="Schurch N."/>
            <person name="Bruggmann R."/>
            <person name="Wittwer M."/>
        </authorList>
    </citation>
    <scope>NUCLEOTIDE SEQUENCE [LARGE SCALE GENOMIC DNA]</scope>
    <source>
        <strain evidence="3 4">ATCC 30894</strain>
    </source>
</reference>
<evidence type="ECO:0000313" key="4">
    <source>
        <dbReference type="Proteomes" id="UP000444721"/>
    </source>
</evidence>
<dbReference type="RefSeq" id="XP_044561809.1">
    <property type="nucleotide sequence ID" value="XM_044707087.1"/>
</dbReference>
<sequence>MFRCFGRGGYGSRHYGPVLECAIYNKRTIPMMINWTGNNHHVMMEIGSITMKRFASKENVSGEEKNHMDGKNKWMPSSSLEGKNNLEASPIIPSSTSSSSSSPSFITQVYNLRNKIEALEEKTLAYFPKTSIQLSPFFLNEMMKKPKNYYWAAFVAIASIIVMLYVRYVYYFKQQVEQLFEQETKTQKSAIATLRVMQVYADNFGAFPSLRNVNIDNLMNYEHFINRFAWKRDFLSTIAATSKIPLTKEMSLVIFEKILSSPSGKRILKEECPQNLLNALDILLKDDTDNFQEIGSKILCDFFEGDQVKIDEYLRTFSSKSGVDISNIQNYIEGLRKSKTFKLQLSDHNIQSNDIDVRLGLLPVEIFSSVMYCVNSWKKRANAPAIFLNHIRWWAVLAGAVPAIADMMISILHTQQYSRKVENFYTTQDLQQQPSFWKSLIDFTPTSFNIMYASIRFFETVAFLLLWKRARFTVIPMIFNELLRYNILQIFKTDNSLKFLHENELSIDKNRTYKMSLAESRKNTQIAKSIREIIEEEDDDEIED</sequence>
<dbReference type="VEuPathDB" id="AmoebaDB:NfTy_064670"/>
<feature type="region of interest" description="Disordered" evidence="1">
    <location>
        <begin position="59"/>
        <end position="78"/>
    </location>
</feature>
<keyword evidence="2" id="KW-0472">Membrane</keyword>
<comment type="caution">
    <text evidence="3">The sequence shown here is derived from an EMBL/GenBank/DDBJ whole genome shotgun (WGS) entry which is preliminary data.</text>
</comment>
<dbReference type="EMBL" id="VFQX01000035">
    <property type="protein sequence ID" value="KAF0977096.1"/>
    <property type="molecule type" value="Genomic_DNA"/>
</dbReference>
<evidence type="ECO:0000313" key="3">
    <source>
        <dbReference type="EMBL" id="KAF0977096.1"/>
    </source>
</evidence>
<proteinExistence type="predicted"/>
<organism evidence="3 4">
    <name type="scientific">Naegleria fowleri</name>
    <name type="common">Brain eating amoeba</name>
    <dbReference type="NCBI Taxonomy" id="5763"/>
    <lineage>
        <taxon>Eukaryota</taxon>
        <taxon>Discoba</taxon>
        <taxon>Heterolobosea</taxon>
        <taxon>Tetramitia</taxon>
        <taxon>Eutetramitia</taxon>
        <taxon>Vahlkampfiidae</taxon>
        <taxon>Naegleria</taxon>
    </lineage>
</organism>
<accession>A0A6A5BPX7</accession>
<feature type="compositionally biased region" description="Basic and acidic residues" evidence="1">
    <location>
        <begin position="60"/>
        <end position="72"/>
    </location>
</feature>
<protein>
    <submittedName>
        <fullName evidence="3">Uncharacterized protein</fullName>
    </submittedName>
</protein>
<dbReference type="GeneID" id="68110967"/>
<dbReference type="Proteomes" id="UP000444721">
    <property type="component" value="Unassembled WGS sequence"/>
</dbReference>
<dbReference type="OrthoDB" id="10370966at2759"/>
<evidence type="ECO:0000256" key="1">
    <source>
        <dbReference type="SAM" id="MobiDB-lite"/>
    </source>
</evidence>
<dbReference type="VEuPathDB" id="AmoebaDB:NF0077790"/>
<name>A0A6A5BPX7_NAEFO</name>
<keyword evidence="2" id="KW-0812">Transmembrane</keyword>
<dbReference type="AlphaFoldDB" id="A0A6A5BPX7"/>
<evidence type="ECO:0000256" key="2">
    <source>
        <dbReference type="SAM" id="Phobius"/>
    </source>
</evidence>
<keyword evidence="4" id="KW-1185">Reference proteome</keyword>
<gene>
    <name evidence="3" type="ORF">FDP41_003749</name>
</gene>
<keyword evidence="2" id="KW-1133">Transmembrane helix</keyword>
<dbReference type="VEuPathDB" id="AmoebaDB:FDP41_003749"/>
<feature type="transmembrane region" description="Helical" evidence="2">
    <location>
        <begin position="149"/>
        <end position="170"/>
    </location>
</feature>